<comment type="caution">
    <text evidence="3">The sequence shown here is derived from an EMBL/GenBank/DDBJ whole genome shotgun (WGS) entry which is preliminary data.</text>
</comment>
<feature type="transmembrane region" description="Helical" evidence="1">
    <location>
        <begin position="40"/>
        <end position="62"/>
    </location>
</feature>
<protein>
    <submittedName>
        <fullName evidence="3">Sulfite exporter TauE/SafE family protein</fullName>
    </submittedName>
</protein>
<feature type="domain" description="Urease accessory protein UreH-like transmembrane" evidence="2">
    <location>
        <begin position="4"/>
        <end position="201"/>
    </location>
</feature>
<accession>A0ABV8AYA3</accession>
<keyword evidence="1" id="KW-0812">Transmembrane</keyword>
<dbReference type="Pfam" id="PF13386">
    <property type="entry name" value="DsbD_2"/>
    <property type="match status" value="1"/>
</dbReference>
<feature type="transmembrane region" description="Helical" evidence="1">
    <location>
        <begin position="122"/>
        <end position="145"/>
    </location>
</feature>
<gene>
    <name evidence="3" type="ORF">ACFOSV_17145</name>
</gene>
<dbReference type="PANTHER" id="PTHR42208:SF1">
    <property type="entry name" value="HEAVY METAL TRANSPORTER"/>
    <property type="match status" value="1"/>
</dbReference>
<reference evidence="4" key="1">
    <citation type="journal article" date="2019" name="Int. J. Syst. Evol. Microbiol.">
        <title>The Global Catalogue of Microorganisms (GCM) 10K type strain sequencing project: providing services to taxonomists for standard genome sequencing and annotation.</title>
        <authorList>
            <consortium name="The Broad Institute Genomics Platform"/>
            <consortium name="The Broad Institute Genome Sequencing Center for Infectious Disease"/>
            <person name="Wu L."/>
            <person name="Ma J."/>
        </authorList>
    </citation>
    <scope>NUCLEOTIDE SEQUENCE [LARGE SCALE GENOMIC DNA]</scope>
    <source>
        <strain evidence="4">CCUG 60523</strain>
    </source>
</reference>
<keyword evidence="4" id="KW-1185">Reference proteome</keyword>
<dbReference type="RefSeq" id="WP_377907279.1">
    <property type="nucleotide sequence ID" value="NZ_JBHRZS010000007.1"/>
</dbReference>
<keyword evidence="1" id="KW-0472">Membrane</keyword>
<sequence length="232" mass="24576">MLWTAVVLGFLGSFHCIGMCGPIAMAVGGSSNQTFIAKKILYNFGRAITYAGLGLLVGGLGFSLSLAGVQQGVSIGMGVLIVVFSLSYKKADKYLTVPALSSLVAWVKGNLGNQLKAGSAQAFLFTGLLNGLLPCGMVYMALVAALGLQSPWMGATYMFFFGMGTIPMLLVLMFSGNLLSVTMRMKFQRAIPYVGLVIGVLFIFRGLGLGIQGSPKLIHDYGSEKIEITMCN</sequence>
<dbReference type="EMBL" id="JBHRZS010000007">
    <property type="protein sequence ID" value="MFC3881925.1"/>
    <property type="molecule type" value="Genomic_DNA"/>
</dbReference>
<evidence type="ECO:0000256" key="1">
    <source>
        <dbReference type="SAM" id="Phobius"/>
    </source>
</evidence>
<organism evidence="3 4">
    <name type="scientific">Algoriphagus namhaensis</name>
    <dbReference type="NCBI Taxonomy" id="915353"/>
    <lineage>
        <taxon>Bacteria</taxon>
        <taxon>Pseudomonadati</taxon>
        <taxon>Bacteroidota</taxon>
        <taxon>Cytophagia</taxon>
        <taxon>Cytophagales</taxon>
        <taxon>Cyclobacteriaceae</taxon>
        <taxon>Algoriphagus</taxon>
    </lineage>
</organism>
<feature type="transmembrane region" description="Helical" evidence="1">
    <location>
        <begin position="157"/>
        <end position="179"/>
    </location>
</feature>
<dbReference type="InterPro" id="IPR039447">
    <property type="entry name" value="UreH-like_TM_dom"/>
</dbReference>
<evidence type="ECO:0000313" key="4">
    <source>
        <dbReference type="Proteomes" id="UP001595805"/>
    </source>
</evidence>
<dbReference type="Proteomes" id="UP001595805">
    <property type="component" value="Unassembled WGS sequence"/>
</dbReference>
<feature type="transmembrane region" description="Helical" evidence="1">
    <location>
        <begin position="6"/>
        <end position="28"/>
    </location>
</feature>
<keyword evidence="1" id="KW-1133">Transmembrane helix</keyword>
<evidence type="ECO:0000313" key="3">
    <source>
        <dbReference type="EMBL" id="MFC3881925.1"/>
    </source>
</evidence>
<evidence type="ECO:0000259" key="2">
    <source>
        <dbReference type="Pfam" id="PF13386"/>
    </source>
</evidence>
<name>A0ABV8AYA3_9BACT</name>
<dbReference type="PANTHER" id="PTHR42208">
    <property type="entry name" value="HEAVY METAL TRANSPORTER-RELATED"/>
    <property type="match status" value="1"/>
</dbReference>
<feature type="transmembrane region" description="Helical" evidence="1">
    <location>
        <begin position="68"/>
        <end position="88"/>
    </location>
</feature>
<feature type="transmembrane region" description="Helical" evidence="1">
    <location>
        <begin position="191"/>
        <end position="211"/>
    </location>
</feature>
<proteinExistence type="predicted"/>